<accession>A0AAD5MG93</accession>
<dbReference type="Proteomes" id="UP001196413">
    <property type="component" value="Unassembled WGS sequence"/>
</dbReference>
<keyword evidence="2" id="KW-1185">Reference proteome</keyword>
<comment type="caution">
    <text evidence="1">The sequence shown here is derived from an EMBL/GenBank/DDBJ whole genome shotgun (WGS) entry which is preliminary data.</text>
</comment>
<sequence>MADKVSKAVVKGMDFNNGSSTSFLLVDAEMMLGRDKKQKLQRKSTDRSRMM</sequence>
<dbReference type="EMBL" id="JAHQIW010002552">
    <property type="protein sequence ID" value="KAJ1355683.1"/>
    <property type="molecule type" value="Genomic_DNA"/>
</dbReference>
<dbReference type="AlphaFoldDB" id="A0AAD5MG93"/>
<gene>
    <name evidence="1" type="ORF">KIN20_013177</name>
</gene>
<evidence type="ECO:0000313" key="2">
    <source>
        <dbReference type="Proteomes" id="UP001196413"/>
    </source>
</evidence>
<evidence type="ECO:0000313" key="1">
    <source>
        <dbReference type="EMBL" id="KAJ1355683.1"/>
    </source>
</evidence>
<reference evidence="1" key="1">
    <citation type="submission" date="2021-06" db="EMBL/GenBank/DDBJ databases">
        <title>Parelaphostrongylus tenuis whole genome reference sequence.</title>
        <authorList>
            <person name="Garwood T.J."/>
            <person name="Larsen P.A."/>
            <person name="Fountain-Jones N.M."/>
            <person name="Garbe J.R."/>
            <person name="Macchietto M.G."/>
            <person name="Kania S.A."/>
            <person name="Gerhold R.W."/>
            <person name="Richards J.E."/>
            <person name="Wolf T.M."/>
        </authorList>
    </citation>
    <scope>NUCLEOTIDE SEQUENCE</scope>
    <source>
        <strain evidence="1">MNPRO001-30</strain>
        <tissue evidence="1">Meninges</tissue>
    </source>
</reference>
<protein>
    <submittedName>
        <fullName evidence="1">Uncharacterized protein</fullName>
    </submittedName>
</protein>
<organism evidence="1 2">
    <name type="scientific">Parelaphostrongylus tenuis</name>
    <name type="common">Meningeal worm</name>
    <dbReference type="NCBI Taxonomy" id="148309"/>
    <lineage>
        <taxon>Eukaryota</taxon>
        <taxon>Metazoa</taxon>
        <taxon>Ecdysozoa</taxon>
        <taxon>Nematoda</taxon>
        <taxon>Chromadorea</taxon>
        <taxon>Rhabditida</taxon>
        <taxon>Rhabditina</taxon>
        <taxon>Rhabditomorpha</taxon>
        <taxon>Strongyloidea</taxon>
        <taxon>Metastrongylidae</taxon>
        <taxon>Parelaphostrongylus</taxon>
    </lineage>
</organism>
<name>A0AAD5MG93_PARTN</name>
<proteinExistence type="predicted"/>